<dbReference type="PANTHER" id="PTHR11122:SF13">
    <property type="entry name" value="GLUCOSE-6-PHOSPHATE 1-EPIMERASE"/>
    <property type="match status" value="1"/>
</dbReference>
<evidence type="ECO:0000256" key="1">
    <source>
        <dbReference type="ARBA" id="ARBA00001096"/>
    </source>
</evidence>
<gene>
    <name evidence="6" type="ordered locus">AciPR4_4012</name>
</gene>
<feature type="active site" evidence="5">
    <location>
        <position position="276"/>
    </location>
</feature>
<reference evidence="6 7" key="1">
    <citation type="journal article" date="2012" name="Stand. Genomic Sci.">
        <title>Complete genome sequence of Terriglobus saanensis type strain SP1PR4(T), an Acidobacteria from tundra soil.</title>
        <authorList>
            <person name="Rawat S.R."/>
            <person name="Mannisto M.K."/>
            <person name="Starovoytov V."/>
            <person name="Goodwin L."/>
            <person name="Nolan M."/>
            <person name="Hauser L."/>
            <person name="Land M."/>
            <person name="Davenport K.W."/>
            <person name="Woyke T."/>
            <person name="Haggblom M.M."/>
        </authorList>
    </citation>
    <scope>NUCLEOTIDE SEQUENCE</scope>
    <source>
        <strain evidence="7">ATCC BAA-1853 / DSM 23119 / SP1PR4</strain>
    </source>
</reference>
<dbReference type="KEGG" id="tsa:AciPR4_4012"/>
<dbReference type="SUPFAM" id="SSF74650">
    <property type="entry name" value="Galactose mutarotase-like"/>
    <property type="match status" value="1"/>
</dbReference>
<dbReference type="EMBL" id="CP002467">
    <property type="protein sequence ID" value="ADV84761.1"/>
    <property type="molecule type" value="Genomic_DNA"/>
</dbReference>
<dbReference type="AlphaFoldDB" id="E8V3S4"/>
<dbReference type="PANTHER" id="PTHR11122">
    <property type="entry name" value="APOSPORY-ASSOCIATED PROTEIN C-RELATED"/>
    <property type="match status" value="1"/>
</dbReference>
<comment type="similarity">
    <text evidence="2 4">Belongs to the glucose-6-phosphate 1-epimerase family.</text>
</comment>
<evidence type="ECO:0000256" key="5">
    <source>
        <dbReference type="PIRSR" id="PIRSR016020-1"/>
    </source>
</evidence>
<dbReference type="CDD" id="cd09020">
    <property type="entry name" value="D-hex-6-P-epi_like"/>
    <property type="match status" value="1"/>
</dbReference>
<dbReference type="InterPro" id="IPR014718">
    <property type="entry name" value="GH-type_carb-bd"/>
</dbReference>
<name>E8V3S4_TERSS</name>
<dbReference type="HOGENOM" id="CLU_048345_4_0_0"/>
<dbReference type="Proteomes" id="UP000006844">
    <property type="component" value="Chromosome"/>
</dbReference>
<evidence type="ECO:0000256" key="4">
    <source>
        <dbReference type="PIRNR" id="PIRNR016020"/>
    </source>
</evidence>
<dbReference type="GO" id="GO:0005975">
    <property type="term" value="P:carbohydrate metabolic process"/>
    <property type="evidence" value="ECO:0007669"/>
    <property type="project" value="InterPro"/>
</dbReference>
<keyword evidence="7" id="KW-1185">Reference proteome</keyword>
<evidence type="ECO:0000256" key="2">
    <source>
        <dbReference type="ARBA" id="ARBA00005866"/>
    </source>
</evidence>
<dbReference type="InterPro" id="IPR011013">
    <property type="entry name" value="Gal_mutarotase_sf_dom"/>
</dbReference>
<dbReference type="InterPro" id="IPR008183">
    <property type="entry name" value="Aldose_1/G6P_1-epimerase"/>
</dbReference>
<accession>E8V3S4</accession>
<organism evidence="6 7">
    <name type="scientific">Terriglobus saanensis (strain ATCC BAA-1853 / DSM 23119 / SP1PR4)</name>
    <dbReference type="NCBI Taxonomy" id="401053"/>
    <lineage>
        <taxon>Bacteria</taxon>
        <taxon>Pseudomonadati</taxon>
        <taxon>Acidobacteriota</taxon>
        <taxon>Terriglobia</taxon>
        <taxon>Terriglobales</taxon>
        <taxon>Acidobacteriaceae</taxon>
        <taxon>Terriglobus</taxon>
    </lineage>
</organism>
<dbReference type="EC" id="5.1.3.15" evidence="4"/>
<proteinExistence type="inferred from homology"/>
<dbReference type="OrthoDB" id="9790727at2"/>
<comment type="catalytic activity">
    <reaction evidence="1">
        <text>alpha-D-glucose 6-phosphate = beta-D-glucose 6-phosphate</text>
        <dbReference type="Rhea" id="RHEA:16249"/>
        <dbReference type="ChEBI" id="CHEBI:58225"/>
        <dbReference type="ChEBI" id="CHEBI:58247"/>
        <dbReference type="EC" id="5.1.3.15"/>
    </reaction>
</comment>
<dbReference type="Pfam" id="PF01263">
    <property type="entry name" value="Aldose_epim"/>
    <property type="match status" value="1"/>
</dbReference>
<dbReference type="eggNOG" id="COG0676">
    <property type="taxonomic scope" value="Bacteria"/>
</dbReference>
<sequence>MSLHNAASLNPKFAILDHVRFENTPEGLTHIVVKTPKAEATIYTHGAHLTQWNPVGQHPGIYLSPKSALEPGKAIRGGIPVLFPWFGPRSDGKEGPMHGFARISEWNVESTHFSPEGVVTITLSLEADDHTRSLGFDKFRAAIQFEIGEHLDITFEVTNHGSEDLVFEEGLHTYFAVGDITKVATEGLEGTTYLDKRDDLKRKVQTTQLLEYTRDVDQVHLNTTAALTIHDDAWKREIHIEKQGSNTTVTWNPWSVLSPGLPDLDPESWKHFVCVETVNVSENKITLAPGATHRMDSNVRITAKA</sequence>
<dbReference type="PIRSF" id="PIRSF016020">
    <property type="entry name" value="PHexose_mutarotase"/>
    <property type="match status" value="1"/>
</dbReference>
<dbReference type="GO" id="GO:0047938">
    <property type="term" value="F:glucose-6-phosphate 1-epimerase activity"/>
    <property type="evidence" value="ECO:0007669"/>
    <property type="project" value="UniProtKB-UniRule"/>
</dbReference>
<dbReference type="STRING" id="401053.AciPR4_4012"/>
<feature type="active site" evidence="5">
    <location>
        <position position="172"/>
    </location>
</feature>
<evidence type="ECO:0000256" key="3">
    <source>
        <dbReference type="ARBA" id="ARBA00023235"/>
    </source>
</evidence>
<evidence type="ECO:0000313" key="6">
    <source>
        <dbReference type="EMBL" id="ADV84761.1"/>
    </source>
</evidence>
<evidence type="ECO:0000313" key="7">
    <source>
        <dbReference type="Proteomes" id="UP000006844"/>
    </source>
</evidence>
<keyword evidence="3 4" id="KW-0413">Isomerase</keyword>
<dbReference type="GO" id="GO:0030246">
    <property type="term" value="F:carbohydrate binding"/>
    <property type="evidence" value="ECO:0007669"/>
    <property type="project" value="UniProtKB-UniRule"/>
</dbReference>
<dbReference type="Gene3D" id="2.70.98.10">
    <property type="match status" value="1"/>
</dbReference>
<dbReference type="InterPro" id="IPR025532">
    <property type="entry name" value="G6P_1-epimerase"/>
</dbReference>
<dbReference type="RefSeq" id="WP_013570491.1">
    <property type="nucleotide sequence ID" value="NC_014963.1"/>
</dbReference>
<protein>
    <recommendedName>
        <fullName evidence="4">Putative glucose-6-phosphate 1-epimerase</fullName>
        <ecNumber evidence="4">5.1.3.15</ecNumber>
    </recommendedName>
</protein>